<proteinExistence type="predicted"/>
<name>A0ABT1RUT1_9FIRM</name>
<dbReference type="Pfam" id="PF17863">
    <property type="entry name" value="AAA_lid_2"/>
    <property type="match status" value="1"/>
</dbReference>
<dbReference type="PANTHER" id="PTHR42759">
    <property type="entry name" value="MOXR FAMILY PROTEIN"/>
    <property type="match status" value="1"/>
</dbReference>
<dbReference type="InterPro" id="IPR050764">
    <property type="entry name" value="CbbQ/NirQ/NorQ/GpvN"/>
</dbReference>
<accession>A0ABT1RUT1</accession>
<gene>
    <name evidence="3" type="ORF">NE695_00695</name>
</gene>
<dbReference type="EMBL" id="JANFZH010000001">
    <property type="protein sequence ID" value="MCQ4838429.1"/>
    <property type="molecule type" value="Genomic_DNA"/>
</dbReference>
<dbReference type="SUPFAM" id="SSF52540">
    <property type="entry name" value="P-loop containing nucleoside triphosphate hydrolases"/>
    <property type="match status" value="1"/>
</dbReference>
<feature type="domain" description="ChlI/MoxR AAA lid" evidence="2">
    <location>
        <begin position="229"/>
        <end position="288"/>
    </location>
</feature>
<evidence type="ECO:0000313" key="4">
    <source>
        <dbReference type="Proteomes" id="UP001524473"/>
    </source>
</evidence>
<evidence type="ECO:0000313" key="3">
    <source>
        <dbReference type="EMBL" id="MCQ4838429.1"/>
    </source>
</evidence>
<dbReference type="InterPro" id="IPR027417">
    <property type="entry name" value="P-loop_NTPase"/>
</dbReference>
<dbReference type="CDD" id="cd00009">
    <property type="entry name" value="AAA"/>
    <property type="match status" value="1"/>
</dbReference>
<reference evidence="3 4" key="1">
    <citation type="submission" date="2022-06" db="EMBL/GenBank/DDBJ databases">
        <title>Isolation of gut microbiota from human fecal samples.</title>
        <authorList>
            <person name="Pamer E.G."/>
            <person name="Barat B."/>
            <person name="Waligurski E."/>
            <person name="Medina S."/>
            <person name="Paddock L."/>
            <person name="Mostad J."/>
        </authorList>
    </citation>
    <scope>NUCLEOTIDE SEQUENCE [LARGE SCALE GENOMIC DNA]</scope>
    <source>
        <strain evidence="3 4">DFI.9.73</strain>
    </source>
</reference>
<comment type="caution">
    <text evidence="3">The sequence shown here is derived from an EMBL/GenBank/DDBJ whole genome shotgun (WGS) entry which is preliminary data.</text>
</comment>
<protein>
    <submittedName>
        <fullName evidence="3">MoxR family ATPase</fullName>
    </submittedName>
</protein>
<sequence length="310" mass="33714">MIHPKALSIVSEVRKAVVGKDPVICKVLMAILAQGHILLEDNPGVGKTTLALAFSKAMDLAYNRIQFTPEVMPADVVGFSVYSRVTGKFEYRPGAALCNLLLADEINRTSAKTQSALLEVMEEGQATVDGVAHLLPRPYTVIATQNPVGSAGTQLLPESQLDRFMIRISIGYPALENEVRILKQARGARAVDSVRPVVSLNDVTALQEEVESVHVAEELFVYIARLVAATREHPLIRLGASPRAGTALLRISRASAWMNGRDYLIPADVRALFHNVLEHRIVPEPQVKLEGLSVTDLLAEVLQSVPAPKP</sequence>
<evidence type="ECO:0000259" key="1">
    <source>
        <dbReference type="Pfam" id="PF07726"/>
    </source>
</evidence>
<keyword evidence="4" id="KW-1185">Reference proteome</keyword>
<dbReference type="PIRSF" id="PIRSF002849">
    <property type="entry name" value="AAA_ATPase_chaperone_MoxR_prd"/>
    <property type="match status" value="1"/>
</dbReference>
<dbReference type="InterPro" id="IPR041628">
    <property type="entry name" value="ChlI/MoxR_AAA_lid"/>
</dbReference>
<dbReference type="Gene3D" id="1.10.8.80">
    <property type="entry name" value="Magnesium chelatase subunit I, C-Terminal domain"/>
    <property type="match status" value="1"/>
</dbReference>
<dbReference type="InterPro" id="IPR011703">
    <property type="entry name" value="ATPase_AAA-3"/>
</dbReference>
<feature type="domain" description="ATPase AAA-3" evidence="1">
    <location>
        <begin position="36"/>
        <end position="166"/>
    </location>
</feature>
<dbReference type="Proteomes" id="UP001524473">
    <property type="component" value="Unassembled WGS sequence"/>
</dbReference>
<dbReference type="Gene3D" id="3.40.50.300">
    <property type="entry name" value="P-loop containing nucleotide triphosphate hydrolases"/>
    <property type="match status" value="1"/>
</dbReference>
<evidence type="ECO:0000259" key="2">
    <source>
        <dbReference type="Pfam" id="PF17863"/>
    </source>
</evidence>
<dbReference type="Pfam" id="PF07726">
    <property type="entry name" value="AAA_3"/>
    <property type="match status" value="1"/>
</dbReference>
<dbReference type="RefSeq" id="WP_066863503.1">
    <property type="nucleotide sequence ID" value="NZ_CABKVV010000013.1"/>
</dbReference>
<dbReference type="GeneID" id="90532285"/>
<organism evidence="3 4">
    <name type="scientific">Neglectibacter timonensis</name>
    <dbReference type="NCBI Taxonomy" id="1776382"/>
    <lineage>
        <taxon>Bacteria</taxon>
        <taxon>Bacillati</taxon>
        <taxon>Bacillota</taxon>
        <taxon>Clostridia</taxon>
        <taxon>Eubacteriales</taxon>
        <taxon>Oscillospiraceae</taxon>
        <taxon>Neglectibacter</taxon>
    </lineage>
</organism>
<dbReference type="PANTHER" id="PTHR42759:SF5">
    <property type="entry name" value="METHANOL DEHYDROGENASE REGULATOR"/>
    <property type="match status" value="1"/>
</dbReference>